<dbReference type="InterPro" id="IPR036440">
    <property type="entry name" value="Peptidase_C15-like_sf"/>
</dbReference>
<comment type="catalytic activity">
    <reaction evidence="1 9 10">
        <text>Release of an N-terminal pyroglutamyl group from a polypeptide, the second amino acid generally not being Pro.</text>
        <dbReference type="EC" id="3.4.19.3"/>
    </reaction>
</comment>
<dbReference type="AlphaFoldDB" id="A0A4R3JU15"/>
<comment type="function">
    <text evidence="2 9">Removes 5-oxoproline from various penultimate amino acid residues except L-proline.</text>
</comment>
<dbReference type="InterPro" id="IPR000816">
    <property type="entry name" value="Peptidase_C15"/>
</dbReference>
<evidence type="ECO:0000256" key="2">
    <source>
        <dbReference type="ARBA" id="ARBA00002280"/>
    </source>
</evidence>
<evidence type="ECO:0000313" key="12">
    <source>
        <dbReference type="EMBL" id="TCS69276.1"/>
    </source>
</evidence>
<evidence type="ECO:0000256" key="9">
    <source>
        <dbReference type="HAMAP-Rule" id="MF_00417"/>
    </source>
</evidence>
<organism evidence="12 13">
    <name type="scientific">Faecalimonas umbilicata</name>
    <dbReference type="NCBI Taxonomy" id="1912855"/>
    <lineage>
        <taxon>Bacteria</taxon>
        <taxon>Bacillati</taxon>
        <taxon>Bacillota</taxon>
        <taxon>Clostridia</taxon>
        <taxon>Lachnospirales</taxon>
        <taxon>Lachnospiraceae</taxon>
        <taxon>Faecalimonas</taxon>
    </lineage>
</organism>
<dbReference type="FunFam" id="3.40.630.20:FF:000001">
    <property type="entry name" value="Pyrrolidone-carboxylate peptidase"/>
    <property type="match status" value="1"/>
</dbReference>
<dbReference type="Pfam" id="PF01470">
    <property type="entry name" value="Peptidase_C15"/>
    <property type="match status" value="1"/>
</dbReference>
<name>A0A4R3JU15_9FIRM</name>
<dbReference type="GO" id="GO:0005829">
    <property type="term" value="C:cytosol"/>
    <property type="evidence" value="ECO:0007669"/>
    <property type="project" value="InterPro"/>
</dbReference>
<dbReference type="Proteomes" id="UP000702954">
    <property type="component" value="Unassembled WGS sequence"/>
</dbReference>
<comment type="subunit">
    <text evidence="9">Homotetramer.</text>
</comment>
<evidence type="ECO:0000256" key="3">
    <source>
        <dbReference type="ARBA" id="ARBA00004496"/>
    </source>
</evidence>
<keyword evidence="6 9" id="KW-0645">Protease</keyword>
<evidence type="ECO:0000313" key="14">
    <source>
        <dbReference type="Proteomes" id="UP000702954"/>
    </source>
</evidence>
<dbReference type="Gene3D" id="3.40.630.20">
    <property type="entry name" value="Peptidase C15, pyroglutamyl peptidase I-like"/>
    <property type="match status" value="1"/>
</dbReference>
<dbReference type="InterPro" id="IPR016125">
    <property type="entry name" value="Peptidase_C15-like"/>
</dbReference>
<keyword evidence="14" id="KW-1185">Reference proteome</keyword>
<evidence type="ECO:0000256" key="8">
    <source>
        <dbReference type="ARBA" id="ARBA00022807"/>
    </source>
</evidence>
<dbReference type="SUPFAM" id="SSF53182">
    <property type="entry name" value="Pyrrolidone carboxyl peptidase (pyroglutamate aminopeptidase)"/>
    <property type="match status" value="1"/>
</dbReference>
<dbReference type="NCBIfam" id="NF009676">
    <property type="entry name" value="PRK13197.1"/>
    <property type="match status" value="1"/>
</dbReference>
<dbReference type="PANTHER" id="PTHR23402:SF1">
    <property type="entry name" value="PYROGLUTAMYL-PEPTIDASE I"/>
    <property type="match status" value="1"/>
</dbReference>
<dbReference type="PRINTS" id="PR00706">
    <property type="entry name" value="PYROGLUPTASE"/>
</dbReference>
<proteinExistence type="inferred from homology"/>
<keyword evidence="5 9" id="KW-0963">Cytoplasm</keyword>
<dbReference type="EC" id="3.4.19.3" evidence="9"/>
<reference evidence="12 13" key="2">
    <citation type="submission" date="2019-03" db="EMBL/GenBank/DDBJ databases">
        <title>Genomic Encyclopedia of Type Strains, Phase IV (KMG-IV): sequencing the most valuable type-strain genomes for metagenomic binning, comparative biology and taxonomic classification.</title>
        <authorList>
            <person name="Goeker M."/>
        </authorList>
    </citation>
    <scope>NUCLEOTIDE SEQUENCE [LARGE SCALE GENOMIC DNA]</scope>
    <source>
        <strain evidence="12 13">DSM 103426</strain>
    </source>
</reference>
<dbReference type="InterPro" id="IPR029762">
    <property type="entry name" value="PGP-I_bact-type"/>
</dbReference>
<dbReference type="RefSeq" id="WP_116442256.1">
    <property type="nucleotide sequence ID" value="NZ_BHEO01000008.1"/>
</dbReference>
<feature type="active site" evidence="9">
    <location>
        <position position="78"/>
    </location>
</feature>
<dbReference type="PANTHER" id="PTHR23402">
    <property type="entry name" value="PROTEASE FAMILY C15 PYROGLUTAMYL-PEPTIDASE I-RELATED"/>
    <property type="match status" value="1"/>
</dbReference>
<dbReference type="PIRSF" id="PIRSF015592">
    <property type="entry name" value="Prld-crbxl_pptds"/>
    <property type="match status" value="1"/>
</dbReference>
<feature type="active site" evidence="9">
    <location>
        <position position="165"/>
    </location>
</feature>
<evidence type="ECO:0000256" key="10">
    <source>
        <dbReference type="PROSITE-ProRule" id="PRU10077"/>
    </source>
</evidence>
<sequence>MKILITGFEPFGGESVNPAYEAVKLLPDMAGDIQIVKMEIPTVFGEAGKVVETGILQHQPDAVICVGQAGRRADIGVERVAINLAEASIPDNAGNQPMDVKVQEDGDTAYFATIPVKAMVKNIKDHGIPASISYTAGTYVCNSVMYDLLYLIDRKYPSIRGGFIHVPYATEQGVGKPVGTATMELSTISKALLYALEAVAGEDKN</sequence>
<dbReference type="GO" id="GO:0006508">
    <property type="term" value="P:proteolysis"/>
    <property type="evidence" value="ECO:0007669"/>
    <property type="project" value="UniProtKB-KW"/>
</dbReference>
<dbReference type="EMBL" id="SLZV01000004">
    <property type="protein sequence ID" value="TCS69276.1"/>
    <property type="molecule type" value="Genomic_DNA"/>
</dbReference>
<dbReference type="PROSITE" id="PS01334">
    <property type="entry name" value="PYRASE_CYS"/>
    <property type="match status" value="1"/>
</dbReference>
<dbReference type="GO" id="GO:0016920">
    <property type="term" value="F:pyroglutamyl-peptidase activity"/>
    <property type="evidence" value="ECO:0007669"/>
    <property type="project" value="UniProtKB-UniRule"/>
</dbReference>
<dbReference type="Proteomes" id="UP000294613">
    <property type="component" value="Unassembled WGS sequence"/>
</dbReference>
<dbReference type="HAMAP" id="MF_00417">
    <property type="entry name" value="Pyrrolid_peptidase"/>
    <property type="match status" value="1"/>
</dbReference>
<dbReference type="EMBL" id="BHEO01000008">
    <property type="protein sequence ID" value="GBU06227.1"/>
    <property type="molecule type" value="Genomic_DNA"/>
</dbReference>
<protein>
    <recommendedName>
        <fullName evidence="9">Pyrrolidone-carboxylate peptidase</fullName>
        <ecNumber evidence="9">3.4.19.3</ecNumber>
    </recommendedName>
    <alternativeName>
        <fullName evidence="9">5-oxoprolyl-peptidase</fullName>
    </alternativeName>
    <alternativeName>
        <fullName evidence="9">Pyroglutamyl-peptidase I</fullName>
        <shortName evidence="9">PGP-I</shortName>
        <shortName evidence="9">Pyrase</shortName>
    </alternativeName>
</protein>
<dbReference type="NCBIfam" id="TIGR00504">
    <property type="entry name" value="pyro_pdase"/>
    <property type="match status" value="1"/>
</dbReference>
<reference evidence="11 14" key="1">
    <citation type="journal article" date="2018" name="Int. J. Syst. Evol. Microbiol.">
        <title>Draft Genome Sequence of Faecalimonas umbilicata JCM 30896T, an Acetate-Producing Bacterium Isolated from Human Feces.</title>
        <authorList>
            <person name="Sakamoto M."/>
            <person name="Ikeyama N."/>
            <person name="Yuki M."/>
            <person name="Ohkuma M."/>
        </authorList>
    </citation>
    <scope>NUCLEOTIDE SEQUENCE [LARGE SCALE GENOMIC DNA]</scope>
    <source>
        <strain evidence="11 14">EGH7</strain>
    </source>
</reference>
<keyword evidence="7 9" id="KW-0378">Hydrolase</keyword>
<accession>A0A4R3JU15</accession>
<dbReference type="InterPro" id="IPR033694">
    <property type="entry name" value="PGPEP1_Cys_AS"/>
</dbReference>
<evidence type="ECO:0000256" key="6">
    <source>
        <dbReference type="ARBA" id="ARBA00022670"/>
    </source>
</evidence>
<evidence type="ECO:0000256" key="1">
    <source>
        <dbReference type="ARBA" id="ARBA00001770"/>
    </source>
</evidence>
<gene>
    <name evidence="9 11" type="primary">pcp</name>
    <name evidence="12" type="ORF">EDD74_10431</name>
    <name evidence="11" type="ORF">FAEUMB_27680</name>
</gene>
<evidence type="ECO:0000256" key="4">
    <source>
        <dbReference type="ARBA" id="ARBA00006641"/>
    </source>
</evidence>
<evidence type="ECO:0000256" key="5">
    <source>
        <dbReference type="ARBA" id="ARBA00022490"/>
    </source>
</evidence>
<evidence type="ECO:0000313" key="13">
    <source>
        <dbReference type="Proteomes" id="UP000294613"/>
    </source>
</evidence>
<dbReference type="CDD" id="cd00501">
    <property type="entry name" value="Peptidase_C15"/>
    <property type="match status" value="1"/>
</dbReference>
<feature type="active site" evidence="9 10">
    <location>
        <position position="141"/>
    </location>
</feature>
<comment type="caution">
    <text evidence="12">The sequence shown here is derived from an EMBL/GenBank/DDBJ whole genome shotgun (WGS) entry which is preliminary data.</text>
</comment>
<evidence type="ECO:0000256" key="7">
    <source>
        <dbReference type="ARBA" id="ARBA00022801"/>
    </source>
</evidence>
<comment type="similarity">
    <text evidence="4 9">Belongs to the peptidase C15 family.</text>
</comment>
<comment type="subcellular location">
    <subcellularLocation>
        <location evidence="3 9">Cytoplasm</location>
    </subcellularLocation>
</comment>
<evidence type="ECO:0000313" key="11">
    <source>
        <dbReference type="EMBL" id="GBU06227.1"/>
    </source>
</evidence>
<keyword evidence="8 9" id="KW-0788">Thiol protease</keyword>